<name>A0A7W9JIE7_9MICC</name>
<dbReference type="EMBL" id="JACHMW010000001">
    <property type="protein sequence ID" value="MBB5848066.1"/>
    <property type="molecule type" value="Genomic_DNA"/>
</dbReference>
<organism evidence="7 8">
    <name type="scientific">Micrococcus endophyticus</name>
    <dbReference type="NCBI Taxonomy" id="455343"/>
    <lineage>
        <taxon>Bacteria</taxon>
        <taxon>Bacillati</taxon>
        <taxon>Actinomycetota</taxon>
        <taxon>Actinomycetes</taxon>
        <taxon>Micrococcales</taxon>
        <taxon>Micrococcaceae</taxon>
        <taxon>Micrococcus</taxon>
    </lineage>
</organism>
<evidence type="ECO:0000256" key="6">
    <source>
        <dbReference type="SAM" id="Phobius"/>
    </source>
</evidence>
<sequence length="139" mass="14947">MNPSAQPDAGRPGHEPPAWLASAGGRATPLTAKQDRDRAALAHLSLAFGVLGPLVVWLLYRDRGPFTSQESKEALNFSGPPTLITTLFFFLALLPVIGAIFAILGALSWAVMAVYGVMGASNVSKGRPFRYPFNLRILR</sequence>
<evidence type="ECO:0000256" key="1">
    <source>
        <dbReference type="ARBA" id="ARBA00004141"/>
    </source>
</evidence>
<evidence type="ECO:0000256" key="3">
    <source>
        <dbReference type="ARBA" id="ARBA00022989"/>
    </source>
</evidence>
<reference evidence="7 8" key="1">
    <citation type="submission" date="2020-08" db="EMBL/GenBank/DDBJ databases">
        <title>Sequencing the genomes of 1000 actinobacteria strains.</title>
        <authorList>
            <person name="Klenk H.-P."/>
        </authorList>
    </citation>
    <scope>NUCLEOTIDE SEQUENCE [LARGE SCALE GENOMIC DNA]</scope>
    <source>
        <strain evidence="7 8">DSM 17945</strain>
    </source>
</reference>
<evidence type="ECO:0000256" key="2">
    <source>
        <dbReference type="ARBA" id="ARBA00022692"/>
    </source>
</evidence>
<evidence type="ECO:0000256" key="5">
    <source>
        <dbReference type="SAM" id="MobiDB-lite"/>
    </source>
</evidence>
<feature type="transmembrane region" description="Helical" evidence="6">
    <location>
        <begin position="87"/>
        <end position="117"/>
    </location>
</feature>
<comment type="subcellular location">
    <subcellularLocation>
        <location evidence="1">Membrane</location>
        <topology evidence="1">Multi-pass membrane protein</topology>
    </subcellularLocation>
</comment>
<keyword evidence="4 6" id="KW-0472">Membrane</keyword>
<gene>
    <name evidence="7" type="ORF">HDA33_000630</name>
</gene>
<keyword evidence="2 6" id="KW-0812">Transmembrane</keyword>
<evidence type="ECO:0000313" key="7">
    <source>
        <dbReference type="EMBL" id="MBB5848066.1"/>
    </source>
</evidence>
<dbReference type="Pfam" id="PF09685">
    <property type="entry name" value="MamF_MmsF"/>
    <property type="match status" value="1"/>
</dbReference>
<evidence type="ECO:0000313" key="8">
    <source>
        <dbReference type="Proteomes" id="UP000567246"/>
    </source>
</evidence>
<proteinExistence type="predicted"/>
<dbReference type="AlphaFoldDB" id="A0A7W9JIE7"/>
<dbReference type="RefSeq" id="WP_158494555.1">
    <property type="nucleotide sequence ID" value="NZ_BAABAG010000005.1"/>
</dbReference>
<accession>A0A7W9JIE7</accession>
<keyword evidence="3 6" id="KW-1133">Transmembrane helix</keyword>
<dbReference type="Proteomes" id="UP000567246">
    <property type="component" value="Unassembled WGS sequence"/>
</dbReference>
<comment type="caution">
    <text evidence="7">The sequence shown here is derived from an EMBL/GenBank/DDBJ whole genome shotgun (WGS) entry which is preliminary data.</text>
</comment>
<protein>
    <submittedName>
        <fullName evidence="7">Putative Tic20 family protein</fullName>
    </submittedName>
</protein>
<feature type="transmembrane region" description="Helical" evidence="6">
    <location>
        <begin position="40"/>
        <end position="60"/>
    </location>
</feature>
<evidence type="ECO:0000256" key="4">
    <source>
        <dbReference type="ARBA" id="ARBA00023136"/>
    </source>
</evidence>
<dbReference type="InterPro" id="IPR019109">
    <property type="entry name" value="MamF_MmsF"/>
</dbReference>
<keyword evidence="8" id="KW-1185">Reference proteome</keyword>
<feature type="region of interest" description="Disordered" evidence="5">
    <location>
        <begin position="1"/>
        <end position="20"/>
    </location>
</feature>